<dbReference type="EMBL" id="CP157981">
    <property type="protein sequence ID" value="XBU14369.1"/>
    <property type="molecule type" value="Genomic_DNA"/>
</dbReference>
<dbReference type="NCBIfam" id="TIGR03363">
    <property type="entry name" value="VI_chp_8"/>
    <property type="match status" value="1"/>
</dbReference>
<evidence type="ECO:0000313" key="2">
    <source>
        <dbReference type="EMBL" id="XBU14369.1"/>
    </source>
</evidence>
<sequence>MNLELERLLKAISAEAPCRMDCSFSNEFHAIKKARTQDDLLLEQGDWITEPKLADWSFVKDKSIELLTEKTKDIRLYTWLVEAWSNLYGFEGVAKGLELTQRSLNDFWILLHPKIEEEDLDQRLGLLQGLINQLPMLIKNIPLVNISPFYSLIDYDGLLHQQNLHRKHSEENSTSHVNIALEQFEQALLNTSKSFQYQNYQAFGEILNQWNILKNVIDGLMGVDAPGFAAIDSQLESIHGSLKKIYKTDAFGSVCMTDPSNPITDLTYSAKTVNQAVDPLTAITSAQKFQLHAQNHLANREQAMQLLQDIADYFQVNEPHSPVSYLLQKTIKWSQMPLHEWLSQVIKNENPLETVHELLGVQKQSL</sequence>
<accession>A0AAU7STP8</accession>
<dbReference type="InterPro" id="IPR010657">
    <property type="entry name" value="ImpA_N"/>
</dbReference>
<evidence type="ECO:0000259" key="1">
    <source>
        <dbReference type="Pfam" id="PF06812"/>
    </source>
</evidence>
<protein>
    <submittedName>
        <fullName evidence="2">Type VI secretion system protein TssA</fullName>
    </submittedName>
</protein>
<dbReference type="RefSeq" id="WP_349926507.1">
    <property type="nucleotide sequence ID" value="NZ_CP157981.1"/>
</dbReference>
<dbReference type="PANTHER" id="PTHR37951:SF1">
    <property type="entry name" value="TYPE VI SECRETION SYSTEM COMPONENT TSSA1"/>
    <property type="match status" value="1"/>
</dbReference>
<name>A0AAU7STP8_9GAMM</name>
<dbReference type="InterPro" id="IPR017740">
    <property type="entry name" value="TssA-like"/>
</dbReference>
<gene>
    <name evidence="2" type="primary">tssA</name>
    <name evidence="2" type="ORF">ABJ384_07640</name>
</gene>
<proteinExistence type="predicted"/>
<dbReference type="AlphaFoldDB" id="A0AAU7STP8"/>
<organism evidence="2">
    <name type="scientific">Acinetobacter sp. A1-4-2</name>
    <dbReference type="NCBI Taxonomy" id="3156489"/>
    <lineage>
        <taxon>Bacteria</taxon>
        <taxon>Pseudomonadati</taxon>
        <taxon>Pseudomonadota</taxon>
        <taxon>Gammaproteobacteria</taxon>
        <taxon>Moraxellales</taxon>
        <taxon>Moraxellaceae</taxon>
        <taxon>Acinetobacter</taxon>
    </lineage>
</organism>
<reference evidence="2" key="1">
    <citation type="submission" date="2024-06" db="EMBL/GenBank/DDBJ databases">
        <authorList>
            <person name="Song Z."/>
        </authorList>
    </citation>
    <scope>NUCLEOTIDE SEQUENCE</scope>
    <source>
        <strain evidence="2">A1-4-2</strain>
    </source>
</reference>
<feature type="domain" description="ImpA N-terminal" evidence="1">
    <location>
        <begin position="9"/>
        <end position="131"/>
    </location>
</feature>
<dbReference type="Pfam" id="PF06812">
    <property type="entry name" value="ImpA_N"/>
    <property type="match status" value="1"/>
</dbReference>
<dbReference type="PANTHER" id="PTHR37951">
    <property type="entry name" value="CYTOPLASMIC PROTEIN-RELATED"/>
    <property type="match status" value="1"/>
</dbReference>